<proteinExistence type="predicted"/>
<dbReference type="Gene3D" id="2.80.10.50">
    <property type="match status" value="2"/>
</dbReference>
<gene>
    <name evidence="5" type="ORF">OV079_29600</name>
</gene>
<evidence type="ECO:0000313" key="6">
    <source>
        <dbReference type="Proteomes" id="UP001150924"/>
    </source>
</evidence>
<sequence>MDPAALDDRGGILAWGEHGAANRVTSLSLTPTGLRHEWGGQDMACNTAPLQDGWHHVAASYDAATNTRRLYLDGAPIATDAPAAAHDVPTPVTNFTIGRVRGEHFAGSIADVRVWSVARSDAQIASGMFEPINGQEEGLCGCWKLGALEEVDPTPWALAFAGDGDCALVPDTAALRVQRYTVEVWIKPERPTQEWVGLVGKPGRNYNIWLHRDGYVHHRYHTNTGTTEGPPDTPRGTIRWGEWNHIAITNDGQTARTFHDGIERASGSLAGKTLIVDNTPLIIGRSLDDRNVEYFTGLLTELRLWSRARTAPEIAADRGRSLVGDEADLVAYWRGSEGAGAGLVDVTSKRLDATVTGGARAVASDAPVRASTLRVQRAYDFSPNGSHGLVVGTPSVSNVQIQRAENAQYRNDDLVAVVRGGVYEESVELRPLGGTLTGLKFAPWFKKSQESAVPDATLSPIAAPLVDIGGGWFRASCQFAVPPTTSLMRAFKLVDVAGTCTAMELRRHRLVELPAAITEWEYAATPTLAPTSAAPTDLGVKLAALAASERSEGALLVEKRVLEDKLAFAVDPNRPARIAAVQAEVTALEAEHTRLSAVRAQHQQMPMFSYCRITPRHSGMALAIDGASNSPGADLIQVSYRGTDNELFYADPNQAAGQVTVPSLNDWFLLRPGHNNGMVVDVEGPSHDNGARLHQWIYNGGDNQRFRFEAVAGVANTYVIRAKHSGKVLDVYDGSSDQGEIVIQYDPNNDANQQFTLQVVRDSPITIASRVALEDCNRRLVAKRAELEQLRAAQQASQALRDAWQARLTAIDGTELPAVRAAIDGVNGPVLAAMIADQASAPQLATLRKEPKRGLTTLGAQLAFVRPPGRITAAQTCDGDVQLGWLDVRGRMRELRYQATRDGKGASFDAWRPTLGRAGLNFRNPGDIVRLDRPVALGDDWTVEAWFQFPLPKTGYCNTLFGVIGECEILVKDNMLGMWLRGIVDCGFDISRLATGWHHLAVVASGSGSASTTAFYIDGQRVGDLRSIAQMRAGNQARLDEIKNTVYKSPLTVVTVGNHGGGGKQFGRVAEVRLWSLALKDDEIAANSRTLLTGREPGLVAYYPMTEAQGGQLRDVTGRGNHGAISGAAWVALDAPIGRQAGEPRGEAMVVAEYDTIGQRPGGTAMMALMRRAFAVETARGVRLFAEQRVEELDLRWVGNAQFQPTLLGYIEGPPPVPSENLTMSASYNGAASVELSTSDDVTFQWNRSKDEKLGNTTDLFLGWETNSKFAALPLGIGTINDLAKVRLGFKGAVSHTTGSTRASTISAQSSLKMIDRLELRGTLEDQPRFPQLGSRFIPKNVGYALVVSGLADVFVTSLRGSGRMVGYEVVPNADIPPDVNTVSFLINPAYTMAGSLDGMTGSAPTSDRFFAHVPELRAQYGSRYPASYYRLQEAYDLKRQIAEQDKRREAYFFNFNASIRVLGPVGDDLMAKEIDKGEAPGAVTVRRQEDTPVAGTPAAAADSEALIEAAGEQQDEYEGRAAERRAQIEQAFADREQLFTANRGLEQWQSRMEDLRIRAGKRNIVNTYVWDANGGLHTEQQQFANSVQHTIGSSASVNFNFGLEAKFFIGVKGVELTTMATMQMSQTLSKTVTNNRGFGLGVSLSGVESRGVTDHKDRPLVPGEKVGRYRFMSFYLEGATQHFDDFFAYVVDPEWLSSNSENARALRDTRGRTNKAWRVLHRVTYVERPALANFGADLRPLPAAPAAPTVDKRVEGLEQKVDLMLKLLQAPKSP</sequence>
<feature type="domain" description="LamG-like jellyroll fold" evidence="4">
    <location>
        <begin position="178"/>
        <end position="312"/>
    </location>
</feature>
<evidence type="ECO:0000259" key="4">
    <source>
        <dbReference type="SMART" id="SM00560"/>
    </source>
</evidence>
<dbReference type="EMBL" id="JAPNKE010000002">
    <property type="protein sequence ID" value="MCY1009647.1"/>
    <property type="molecule type" value="Genomic_DNA"/>
</dbReference>
<dbReference type="InterPro" id="IPR013320">
    <property type="entry name" value="ConA-like_dom_sf"/>
</dbReference>
<keyword evidence="2" id="KW-1015">Disulfide bond</keyword>
<dbReference type="SMART" id="SM00560">
    <property type="entry name" value="LamGL"/>
    <property type="match status" value="1"/>
</dbReference>
<dbReference type="CDD" id="cd00161">
    <property type="entry name" value="beta-trefoil_Ricin-like"/>
    <property type="match status" value="1"/>
</dbReference>
<name>A0A9X3ESV2_9BACT</name>
<dbReference type="PANTHER" id="PTHR47635">
    <property type="entry name" value="CUB DOMAIN-CONTAINING PROTEIN"/>
    <property type="match status" value="1"/>
</dbReference>
<dbReference type="Proteomes" id="UP001150924">
    <property type="component" value="Unassembled WGS sequence"/>
</dbReference>
<feature type="domain" description="Ricin B lectin" evidence="3">
    <location>
        <begin position="608"/>
        <end position="758"/>
    </location>
</feature>
<dbReference type="SUPFAM" id="SSF49899">
    <property type="entry name" value="Concanavalin A-like lectins/glucanases"/>
    <property type="match status" value="3"/>
</dbReference>
<accession>A0A9X3ESV2</accession>
<reference evidence="5" key="1">
    <citation type="submission" date="2022-11" db="EMBL/GenBank/DDBJ databases">
        <title>Minimal conservation of predation-associated metabolite biosynthetic gene clusters underscores biosynthetic potential of Myxococcota including descriptions for ten novel species: Archangium lansinium sp. nov., Myxococcus landrumus sp. nov., Nannocystis bai.</title>
        <authorList>
            <person name="Ahearne A."/>
            <person name="Stevens C."/>
            <person name="Phillips K."/>
        </authorList>
    </citation>
    <scope>NUCLEOTIDE SEQUENCE</scope>
    <source>
        <strain evidence="5">Na p29</strain>
    </source>
</reference>
<dbReference type="PANTHER" id="PTHR47635:SF2">
    <property type="entry name" value="LAMG-LIKE JELLYROLL FOLD DOMAIN-CONTAINING PROTEIN"/>
    <property type="match status" value="1"/>
</dbReference>
<comment type="caution">
    <text evidence="5">The sequence shown here is derived from an EMBL/GenBank/DDBJ whole genome shotgun (WGS) entry which is preliminary data.</text>
</comment>
<dbReference type="InterPro" id="IPR035992">
    <property type="entry name" value="Ricin_B-like_lectins"/>
</dbReference>
<organism evidence="5 6">
    <name type="scientific">Nannocystis pusilla</name>
    <dbReference type="NCBI Taxonomy" id="889268"/>
    <lineage>
        <taxon>Bacteria</taxon>
        <taxon>Pseudomonadati</taxon>
        <taxon>Myxococcota</taxon>
        <taxon>Polyangia</taxon>
        <taxon>Nannocystales</taxon>
        <taxon>Nannocystaceae</taxon>
        <taxon>Nannocystis</taxon>
    </lineage>
</organism>
<evidence type="ECO:0000256" key="1">
    <source>
        <dbReference type="ARBA" id="ARBA00022729"/>
    </source>
</evidence>
<dbReference type="Pfam" id="PF14200">
    <property type="entry name" value="RicinB_lectin_2"/>
    <property type="match status" value="1"/>
</dbReference>
<keyword evidence="6" id="KW-1185">Reference proteome</keyword>
<evidence type="ECO:0000313" key="5">
    <source>
        <dbReference type="EMBL" id="MCY1009647.1"/>
    </source>
</evidence>
<dbReference type="Gene3D" id="2.60.120.200">
    <property type="match status" value="3"/>
</dbReference>
<dbReference type="Pfam" id="PF13385">
    <property type="entry name" value="Laminin_G_3"/>
    <property type="match status" value="2"/>
</dbReference>
<evidence type="ECO:0000256" key="2">
    <source>
        <dbReference type="ARBA" id="ARBA00023157"/>
    </source>
</evidence>
<evidence type="ECO:0000259" key="3">
    <source>
        <dbReference type="SMART" id="SM00458"/>
    </source>
</evidence>
<dbReference type="SUPFAM" id="SSF50370">
    <property type="entry name" value="Ricin B-like lectins"/>
    <property type="match status" value="1"/>
</dbReference>
<protein>
    <submittedName>
        <fullName evidence="5">RICIN domain-containing protein</fullName>
    </submittedName>
</protein>
<dbReference type="RefSeq" id="WP_267772316.1">
    <property type="nucleotide sequence ID" value="NZ_JAPNKE010000002.1"/>
</dbReference>
<keyword evidence="1" id="KW-0732">Signal</keyword>
<dbReference type="SMART" id="SM00458">
    <property type="entry name" value="RICIN"/>
    <property type="match status" value="1"/>
</dbReference>
<dbReference type="InterPro" id="IPR006558">
    <property type="entry name" value="LamG-like"/>
</dbReference>
<dbReference type="InterPro" id="IPR000772">
    <property type="entry name" value="Ricin_B_lectin"/>
</dbReference>